<feature type="region of interest" description="Disordered" evidence="1">
    <location>
        <begin position="461"/>
        <end position="481"/>
    </location>
</feature>
<proteinExistence type="predicted"/>
<name>A0AAV3RWN7_LITER</name>
<dbReference type="Proteomes" id="UP001454036">
    <property type="component" value="Unassembled WGS sequence"/>
</dbReference>
<evidence type="ECO:0000256" key="1">
    <source>
        <dbReference type="SAM" id="MobiDB-lite"/>
    </source>
</evidence>
<reference evidence="2 3" key="1">
    <citation type="submission" date="2024-01" db="EMBL/GenBank/DDBJ databases">
        <title>The complete chloroplast genome sequence of Lithospermum erythrorhizon: insights into the phylogenetic relationship among Boraginaceae species and the maternal lineages of purple gromwells.</title>
        <authorList>
            <person name="Okada T."/>
            <person name="Watanabe K."/>
        </authorList>
    </citation>
    <scope>NUCLEOTIDE SEQUENCE [LARGE SCALE GENOMIC DNA]</scope>
</reference>
<evidence type="ECO:0008006" key="4">
    <source>
        <dbReference type="Google" id="ProtNLM"/>
    </source>
</evidence>
<dbReference type="PANTHER" id="PTHR48152:SF3">
    <property type="entry name" value="DUF946 FAMILY PROTEIN (DUF946)"/>
    <property type="match status" value="1"/>
</dbReference>
<sequence>MSSILTCVGFGNGAIDLGGLLICQIKNLTEQSSLPDGFFVLGNYSQSNTNFPSGILFAGKDVTNDPSRVILKSPIDYILVTSPANDQEGGAYIWQPLPPENYTAIGNVATGSSDKPPLDDIRCVLSDFVEIIQEGGNISPHIPTGTFLARGNESTISSFMYLKNVAGNISSMPNISQLDDLIKKYSPVIYFHPDEEFFPSPVSFFFENGGLLYTKGQESNPVPIDPTGSNLPQGGSDDELYWLDMPIDDAARGKVKTGSLETAGAYIHAKPTLGATCTDLAIWIFYPYNGPARAKVEFFNINFRHIGQHVGDWEHVTLRISNLNGELESVYFAQHAKGVWLNANEIEYQSGTKPVVYSSYHGHAAYPFQGINLIGNGNIGIRNDAAKGDRFMDTGVNYSIVSADYLSPPIVEPTWLNYTRKWGPTITSDFADDLSKFTKFLPGKLKRKFMDMFNKLPKEVMGQEGPTGPKWKASWDGDENV</sequence>
<comment type="caution">
    <text evidence="2">The sequence shown here is derived from an EMBL/GenBank/DDBJ whole genome shotgun (WGS) entry which is preliminary data.</text>
</comment>
<gene>
    <name evidence="2" type="ORF">LIER_32015</name>
</gene>
<dbReference type="Pfam" id="PF06101">
    <property type="entry name" value="Vps62"/>
    <property type="match status" value="1"/>
</dbReference>
<dbReference type="AlphaFoldDB" id="A0AAV3RWN7"/>
<evidence type="ECO:0000313" key="3">
    <source>
        <dbReference type="Proteomes" id="UP001454036"/>
    </source>
</evidence>
<protein>
    <recommendedName>
        <fullName evidence="4">Vacuolar protein sorting-associated protein 62</fullName>
    </recommendedName>
</protein>
<evidence type="ECO:0000313" key="2">
    <source>
        <dbReference type="EMBL" id="GAA0184727.1"/>
    </source>
</evidence>
<dbReference type="PANTHER" id="PTHR48152">
    <property type="entry name" value="F1C9.34 PROTEIN"/>
    <property type="match status" value="1"/>
</dbReference>
<dbReference type="EMBL" id="BAABME010012118">
    <property type="protein sequence ID" value="GAA0184727.1"/>
    <property type="molecule type" value="Genomic_DNA"/>
</dbReference>
<dbReference type="InterPro" id="IPR009291">
    <property type="entry name" value="Vps62"/>
</dbReference>
<organism evidence="2 3">
    <name type="scientific">Lithospermum erythrorhizon</name>
    <name type="common">Purple gromwell</name>
    <name type="synonym">Lithospermum officinale var. erythrorhizon</name>
    <dbReference type="NCBI Taxonomy" id="34254"/>
    <lineage>
        <taxon>Eukaryota</taxon>
        <taxon>Viridiplantae</taxon>
        <taxon>Streptophyta</taxon>
        <taxon>Embryophyta</taxon>
        <taxon>Tracheophyta</taxon>
        <taxon>Spermatophyta</taxon>
        <taxon>Magnoliopsida</taxon>
        <taxon>eudicotyledons</taxon>
        <taxon>Gunneridae</taxon>
        <taxon>Pentapetalae</taxon>
        <taxon>asterids</taxon>
        <taxon>lamiids</taxon>
        <taxon>Boraginales</taxon>
        <taxon>Boraginaceae</taxon>
        <taxon>Boraginoideae</taxon>
        <taxon>Lithospermeae</taxon>
        <taxon>Lithospermum</taxon>
    </lineage>
</organism>
<keyword evidence="3" id="KW-1185">Reference proteome</keyword>
<accession>A0AAV3RWN7</accession>